<evidence type="ECO:0000256" key="1">
    <source>
        <dbReference type="SAM" id="MobiDB-lite"/>
    </source>
</evidence>
<feature type="compositionally biased region" description="Basic residues" evidence="1">
    <location>
        <begin position="362"/>
        <end position="373"/>
    </location>
</feature>
<evidence type="ECO:0000313" key="2">
    <source>
        <dbReference type="EMBL" id="KAJ7030773.1"/>
    </source>
</evidence>
<proteinExistence type="predicted"/>
<dbReference type="Proteomes" id="UP001218188">
    <property type="component" value="Unassembled WGS sequence"/>
</dbReference>
<accession>A0AAD6WX74</accession>
<protein>
    <submittedName>
        <fullName evidence="2">Uncharacterized protein</fullName>
    </submittedName>
</protein>
<evidence type="ECO:0000313" key="3">
    <source>
        <dbReference type="Proteomes" id="UP001218188"/>
    </source>
</evidence>
<sequence>MAEQDVVMTAEAQAAQAAQVPMTDQQFAAMLAGPKSYNPTVRGWTKELVRANHKDYVLKELDQHPGDCMAAVFLTPDFKDRARGPGIIRRVLMGLKVRDADKIETFPPIPKEEVVGVKGMSMPWTNIITNCTASFITSVMANPFYCAIDEGSPTAFYCFKALPETPWIFAVYVGFTDTMVEEEFKSIFWTKLLNSPAIMQLIRDDHGNFSGDHSPAIILRAALHFAEIRAFPVYRGGNYDNPAITAHSIMFPPISNDPDMSKRLQQYIMAPGFRIDGERRGEASPWLGGSNSLDPKYQKPMVCTDCRGIDHYKDRCPLTGSVEYLNVHGIHVDTASMSIPTSLAIGAAPSSNEWTPVYRGASRGRTRGGGHRGRANEAGGGNGYSRGFGRGGYKSGPY</sequence>
<comment type="caution">
    <text evidence="2">The sequence shown here is derived from an EMBL/GenBank/DDBJ whole genome shotgun (WGS) entry which is preliminary data.</text>
</comment>
<dbReference type="EMBL" id="JARJCM010000087">
    <property type="protein sequence ID" value="KAJ7030773.1"/>
    <property type="molecule type" value="Genomic_DNA"/>
</dbReference>
<feature type="region of interest" description="Disordered" evidence="1">
    <location>
        <begin position="361"/>
        <end position="398"/>
    </location>
</feature>
<reference evidence="2" key="1">
    <citation type="submission" date="2023-03" db="EMBL/GenBank/DDBJ databases">
        <title>Massive genome expansion in bonnet fungi (Mycena s.s.) driven by repeated elements and novel gene families across ecological guilds.</title>
        <authorList>
            <consortium name="Lawrence Berkeley National Laboratory"/>
            <person name="Harder C.B."/>
            <person name="Miyauchi S."/>
            <person name="Viragh M."/>
            <person name="Kuo A."/>
            <person name="Thoen E."/>
            <person name="Andreopoulos B."/>
            <person name="Lu D."/>
            <person name="Skrede I."/>
            <person name="Drula E."/>
            <person name="Henrissat B."/>
            <person name="Morin E."/>
            <person name="Kohler A."/>
            <person name="Barry K."/>
            <person name="LaButti K."/>
            <person name="Morin E."/>
            <person name="Salamov A."/>
            <person name="Lipzen A."/>
            <person name="Mereny Z."/>
            <person name="Hegedus B."/>
            <person name="Baldrian P."/>
            <person name="Stursova M."/>
            <person name="Weitz H."/>
            <person name="Taylor A."/>
            <person name="Grigoriev I.V."/>
            <person name="Nagy L.G."/>
            <person name="Martin F."/>
            <person name="Kauserud H."/>
        </authorList>
    </citation>
    <scope>NUCLEOTIDE SEQUENCE</scope>
    <source>
        <strain evidence="2">CBHHK200</strain>
    </source>
</reference>
<organism evidence="2 3">
    <name type="scientific">Mycena alexandri</name>
    <dbReference type="NCBI Taxonomy" id="1745969"/>
    <lineage>
        <taxon>Eukaryota</taxon>
        <taxon>Fungi</taxon>
        <taxon>Dikarya</taxon>
        <taxon>Basidiomycota</taxon>
        <taxon>Agaricomycotina</taxon>
        <taxon>Agaricomycetes</taxon>
        <taxon>Agaricomycetidae</taxon>
        <taxon>Agaricales</taxon>
        <taxon>Marasmiineae</taxon>
        <taxon>Mycenaceae</taxon>
        <taxon>Mycena</taxon>
    </lineage>
</organism>
<name>A0AAD6WX74_9AGAR</name>
<dbReference type="AlphaFoldDB" id="A0AAD6WX74"/>
<keyword evidence="3" id="KW-1185">Reference proteome</keyword>
<gene>
    <name evidence="2" type="ORF">C8F04DRAFT_1263464</name>
</gene>
<feature type="compositionally biased region" description="Gly residues" evidence="1">
    <location>
        <begin position="378"/>
        <end position="398"/>
    </location>
</feature>